<proteinExistence type="predicted"/>
<feature type="compositionally biased region" description="Basic and acidic residues" evidence="1">
    <location>
        <begin position="284"/>
        <end position="295"/>
    </location>
</feature>
<accession>K2S312</accession>
<dbReference type="OrthoDB" id="5350410at2759"/>
<dbReference type="EMBL" id="AHHD01000499">
    <property type="protein sequence ID" value="EKG11080.1"/>
    <property type="molecule type" value="Genomic_DNA"/>
</dbReference>
<feature type="compositionally biased region" description="Acidic residues" evidence="1">
    <location>
        <begin position="440"/>
        <end position="449"/>
    </location>
</feature>
<feature type="region of interest" description="Disordered" evidence="1">
    <location>
        <begin position="410"/>
        <end position="628"/>
    </location>
</feature>
<dbReference type="STRING" id="1126212.K2S312"/>
<dbReference type="InterPro" id="IPR014756">
    <property type="entry name" value="Ig_E-set"/>
</dbReference>
<feature type="compositionally biased region" description="Basic and acidic residues" evidence="1">
    <location>
        <begin position="573"/>
        <end position="602"/>
    </location>
</feature>
<evidence type="ECO:0000256" key="1">
    <source>
        <dbReference type="SAM" id="MobiDB-lite"/>
    </source>
</evidence>
<feature type="region of interest" description="Disordered" evidence="1">
    <location>
        <begin position="344"/>
        <end position="398"/>
    </location>
</feature>
<dbReference type="HOGENOM" id="CLU_476455_0_0_1"/>
<feature type="region of interest" description="Disordered" evidence="1">
    <location>
        <begin position="153"/>
        <end position="318"/>
    </location>
</feature>
<dbReference type="Proteomes" id="UP000007129">
    <property type="component" value="Unassembled WGS sequence"/>
</dbReference>
<dbReference type="VEuPathDB" id="FungiDB:MPH_11823"/>
<dbReference type="AlphaFoldDB" id="K2S312"/>
<dbReference type="eggNOG" id="ENOG502S9K7">
    <property type="taxonomic scope" value="Eukaryota"/>
</dbReference>
<reference evidence="2 3" key="1">
    <citation type="journal article" date="2012" name="BMC Genomics">
        <title>Tools to kill: Genome of one of the most destructive plant pathogenic fungi Macrophomina phaseolina.</title>
        <authorList>
            <person name="Islam M.S."/>
            <person name="Haque M.S."/>
            <person name="Islam M.M."/>
            <person name="Emdad E.M."/>
            <person name="Halim A."/>
            <person name="Hossen Q.M.M."/>
            <person name="Hossain M.Z."/>
            <person name="Ahmed B."/>
            <person name="Rahim S."/>
            <person name="Rahman M.S."/>
            <person name="Alam M.M."/>
            <person name="Hou S."/>
            <person name="Wan X."/>
            <person name="Saito J.A."/>
            <person name="Alam M."/>
        </authorList>
    </citation>
    <scope>NUCLEOTIDE SEQUENCE [LARGE SCALE GENOMIC DNA]</scope>
    <source>
        <strain evidence="2 3">MS6</strain>
    </source>
</reference>
<dbReference type="InterPro" id="IPR013783">
    <property type="entry name" value="Ig-like_fold"/>
</dbReference>
<comment type="caution">
    <text evidence="2">The sequence shown here is derived from an EMBL/GenBank/DDBJ whole genome shotgun (WGS) entry which is preliminary data.</text>
</comment>
<dbReference type="CDD" id="cd02859">
    <property type="entry name" value="E_set_AMPKbeta_like_N"/>
    <property type="match status" value="1"/>
</dbReference>
<sequence length="698" mass="75454">MPLRKLDAKRRGIYLKPAASEANLHGYSRPPQTIKLAASASKSTSSFRLHRPSHYLLRQSSAPEEMDLSRPKVPVTITFSVPGTRPPVYVASSLTNPAWEPLEMDLKEERSASGDLVFEKSFDAIESGEYQYKFRLGPGDWWVCDESAPIVSDDAGNRNNLLTVKPPQSPKAERNEASSIHTASSAPEVVAEGLDTKDALKDGEGSRPSPDADPEPVPFTVVDKVPHTAQPVYDGKRPASLHEDPAKRKADAEPDAEFDSVEAASDHLKSDSQTPASIPAVVVEKTDDEPVHGDDLGEDATMGQQEAHKKRLADAEPDEIILSGDVDVPKELSTVHVVLESNVPAAPAGADDQCPLLPHEKAEPEPDLDEAPLLPHERSASVSSNEHGDDAVTTEFAPVEFDGDIPLFRHESIALSSPDSPPRSPSQSHSRSHTSIKDMVDEDDVDDPSLEPFPTRRDTIIEHIQGLASRLEEDTSVPEDSGLSSPLRGDSRSPSENLQPPSPLDSIQEDEEAEGEEDEQPLPLSHPEPVIDQSAQAAAVGAVPTPPLTPKDDAHHGTRLGRADSVVTVTTQDRTKDDKKTPHDTDGSKDIPRSTESEEFDHTPAPLQPSSASITDVDRPGTSHSTKITPERKHTSFLINFWNSLFGGWLGPVVRWFSRACGGKGRATILAVTVGVAVVAYSYQSTFLDIEAPTAADE</sequence>
<feature type="compositionally biased region" description="Basic and acidic residues" evidence="1">
    <location>
        <begin position="194"/>
        <end position="205"/>
    </location>
</feature>
<dbReference type="SUPFAM" id="SSF81296">
    <property type="entry name" value="E set domains"/>
    <property type="match status" value="1"/>
</dbReference>
<name>K2S312_MACPH</name>
<dbReference type="InParanoid" id="K2S312"/>
<feature type="compositionally biased region" description="Acidic residues" evidence="1">
    <location>
        <begin position="507"/>
        <end position="520"/>
    </location>
</feature>
<evidence type="ECO:0008006" key="4">
    <source>
        <dbReference type="Google" id="ProtNLM"/>
    </source>
</evidence>
<organism evidence="2 3">
    <name type="scientific">Macrophomina phaseolina (strain MS6)</name>
    <name type="common">Charcoal rot fungus</name>
    <dbReference type="NCBI Taxonomy" id="1126212"/>
    <lineage>
        <taxon>Eukaryota</taxon>
        <taxon>Fungi</taxon>
        <taxon>Dikarya</taxon>
        <taxon>Ascomycota</taxon>
        <taxon>Pezizomycotina</taxon>
        <taxon>Dothideomycetes</taxon>
        <taxon>Dothideomycetes incertae sedis</taxon>
        <taxon>Botryosphaeriales</taxon>
        <taxon>Botryosphaeriaceae</taxon>
        <taxon>Macrophomina</taxon>
    </lineage>
</organism>
<dbReference type="Gene3D" id="2.60.40.10">
    <property type="entry name" value="Immunoglobulins"/>
    <property type="match status" value="1"/>
</dbReference>
<evidence type="ECO:0000313" key="3">
    <source>
        <dbReference type="Proteomes" id="UP000007129"/>
    </source>
</evidence>
<gene>
    <name evidence="2" type="ORF">MPH_11823</name>
</gene>
<evidence type="ECO:0000313" key="2">
    <source>
        <dbReference type="EMBL" id="EKG11080.1"/>
    </source>
</evidence>
<feature type="compositionally biased region" description="Basic and acidic residues" evidence="1">
    <location>
        <begin position="234"/>
        <end position="252"/>
    </location>
</feature>
<protein>
    <recommendedName>
        <fullName evidence="4">AMP-activated protein kinase glycogen-binding domain-containing protein</fullName>
    </recommendedName>
</protein>